<evidence type="ECO:0000259" key="13">
    <source>
        <dbReference type="Pfam" id="PF07005"/>
    </source>
</evidence>
<sequence length="421" mass="43496">MLLGAIADDLTGATDLALMLSREGMRTIQTIGVPRKGLDLSGVDAVVVALKSRTNPAAGAVAMSLEALSFLQTAGATQFLFKYCSTFDSSPAGNIGPVTEALMQALGTDLTIVCPAFPANGRTIYKGHLFVGDQLLSDSPMRNHPLTPMTDSSLVRLMAGQSKLKVGLVNHATVGEGAAAVLQAFEAARARGEQALVVDALTDADLRAIGEASAGLSLITGGSGIALGLPENFRRAGLLRPADDARAFLAPAGRSMILAGSCSEATRGQIRHAIEAGVPALKLDPIEIAEGRFRVDEAVSWALAQSAKAPLIYSSAEPEEVRAAQAALGRERAGSLIEHFLAETALGLEAAGVSRLIVAGGETSGAVVGALSPDALFIGPEIDPGVPWTLTLGQRQPMALALKSGNFGAPDFFLKAWDLLP</sequence>
<evidence type="ECO:0000256" key="8">
    <source>
        <dbReference type="ARBA" id="ARBA00036346"/>
    </source>
</evidence>
<feature type="domain" description="Four-carbon acid sugar kinase N-terminal" evidence="13">
    <location>
        <begin position="3"/>
        <end position="228"/>
    </location>
</feature>
<keyword evidence="2" id="KW-0808">Transferase</keyword>
<dbReference type="GO" id="GO:0016301">
    <property type="term" value="F:kinase activity"/>
    <property type="evidence" value="ECO:0007669"/>
    <property type="project" value="UniProtKB-KW"/>
</dbReference>
<dbReference type="EC" id="2.7.1.217" evidence="10"/>
<keyword evidence="16" id="KW-1185">Reference proteome</keyword>
<protein>
    <recommendedName>
        <fullName evidence="11">3-oxo-tetronate kinase</fullName>
        <ecNumber evidence="10">2.7.1.217</ecNumber>
    </recommendedName>
    <alternativeName>
        <fullName evidence="12">3-dehydrotetronate 4-kinase</fullName>
    </alternativeName>
</protein>
<evidence type="ECO:0000313" key="16">
    <source>
        <dbReference type="Proteomes" id="UP000596351"/>
    </source>
</evidence>
<evidence type="ECO:0000313" key="15">
    <source>
        <dbReference type="EMBL" id="QRF54424.1"/>
    </source>
</evidence>
<dbReference type="SUPFAM" id="SSF142764">
    <property type="entry name" value="YgbK-like"/>
    <property type="match status" value="1"/>
</dbReference>
<accession>A0ABX7F2I8</accession>
<keyword evidence="15" id="KW-0614">Plasmid</keyword>
<keyword evidence="5" id="KW-0067">ATP-binding</keyword>
<evidence type="ECO:0000256" key="10">
    <source>
        <dbReference type="ARBA" id="ARBA00039095"/>
    </source>
</evidence>
<evidence type="ECO:0000256" key="7">
    <source>
        <dbReference type="ARBA" id="ARBA00035898"/>
    </source>
</evidence>
<dbReference type="Gene3D" id="3.40.980.20">
    <property type="entry name" value="Four-carbon acid sugar kinase, nucleotide binding domain"/>
    <property type="match status" value="1"/>
</dbReference>
<dbReference type="NCBIfam" id="NF043035">
    <property type="entry name" value="OxoTetrKin"/>
    <property type="match status" value="1"/>
</dbReference>
<dbReference type="InterPro" id="IPR037051">
    <property type="entry name" value="4-carb_acid_sugar_kinase_N_sf"/>
</dbReference>
<dbReference type="InterPro" id="IPR010737">
    <property type="entry name" value="4-carb_acid_sugar_kinase_N"/>
</dbReference>
<keyword evidence="4 15" id="KW-0418">Kinase</keyword>
<keyword evidence="6" id="KW-0119">Carbohydrate metabolism</keyword>
<dbReference type="InterPro" id="IPR050007">
    <property type="entry name" value="OtnK"/>
</dbReference>
<evidence type="ECO:0000256" key="11">
    <source>
        <dbReference type="ARBA" id="ARBA00039461"/>
    </source>
</evidence>
<dbReference type="Pfam" id="PF07005">
    <property type="entry name" value="SBD_N"/>
    <property type="match status" value="1"/>
</dbReference>
<comment type="function">
    <text evidence="9">Catalyzes the ATP-dependent phosphorylation of 3-oxo-tetronate to 3-oxo-tetronate 4-phosphate.</text>
</comment>
<geneLocation type="plasmid" evidence="15 16">
    <name>p1</name>
</geneLocation>
<evidence type="ECO:0000256" key="5">
    <source>
        <dbReference type="ARBA" id="ARBA00022840"/>
    </source>
</evidence>
<evidence type="ECO:0000256" key="9">
    <source>
        <dbReference type="ARBA" id="ARBA00037335"/>
    </source>
</evidence>
<evidence type="ECO:0000259" key="14">
    <source>
        <dbReference type="Pfam" id="PF17042"/>
    </source>
</evidence>
<evidence type="ECO:0000256" key="4">
    <source>
        <dbReference type="ARBA" id="ARBA00022777"/>
    </source>
</evidence>
<reference evidence="15 16" key="1">
    <citation type="submission" date="2018-09" db="EMBL/GenBank/DDBJ databases">
        <title>Rhizobium sp. MAE2-X.</title>
        <authorList>
            <person name="Lee Y."/>
            <person name="Jeon C.O."/>
        </authorList>
    </citation>
    <scope>NUCLEOTIDE SEQUENCE [LARGE SCALE GENOMIC DNA]</scope>
    <source>
        <strain evidence="15 16">MAE2-X</strain>
        <plasmid evidence="15 16">p1</plasmid>
    </source>
</reference>
<dbReference type="Proteomes" id="UP000596351">
    <property type="component" value="Plasmid p1"/>
</dbReference>
<evidence type="ECO:0000256" key="12">
    <source>
        <dbReference type="ARBA" id="ARBA00041377"/>
    </source>
</evidence>
<evidence type="ECO:0000256" key="3">
    <source>
        <dbReference type="ARBA" id="ARBA00022741"/>
    </source>
</evidence>
<comment type="catalytic activity">
    <reaction evidence="7">
        <text>3-dehydro-L-erythronate + ATP = 3-dehydro-4-O-phospho-L-erythronate + ADP + H(+)</text>
        <dbReference type="Rhea" id="RHEA:52552"/>
        <dbReference type="ChEBI" id="CHEBI:15378"/>
        <dbReference type="ChEBI" id="CHEBI:30616"/>
        <dbReference type="ChEBI" id="CHEBI:136592"/>
        <dbReference type="ChEBI" id="CHEBI:136670"/>
        <dbReference type="ChEBI" id="CHEBI:456216"/>
        <dbReference type="EC" id="2.7.1.217"/>
    </reaction>
</comment>
<evidence type="ECO:0000256" key="2">
    <source>
        <dbReference type="ARBA" id="ARBA00022679"/>
    </source>
</evidence>
<dbReference type="InterPro" id="IPR042213">
    <property type="entry name" value="NBD_C_sf"/>
</dbReference>
<proteinExistence type="inferred from homology"/>
<comment type="similarity">
    <text evidence="1">Belongs to the four-carbon acid sugar kinase family.</text>
</comment>
<dbReference type="RefSeq" id="WP_203020245.1">
    <property type="nucleotide sequence ID" value="NZ_CP032406.1"/>
</dbReference>
<organism evidence="15 16">
    <name type="scientific">Rhizobium rosettiformans</name>
    <dbReference type="NCBI Taxonomy" id="1368430"/>
    <lineage>
        <taxon>Bacteria</taxon>
        <taxon>Pseudomonadati</taxon>
        <taxon>Pseudomonadota</taxon>
        <taxon>Alphaproteobacteria</taxon>
        <taxon>Hyphomicrobiales</taxon>
        <taxon>Rhizobiaceae</taxon>
        <taxon>Rhizobium/Agrobacterium group</taxon>
        <taxon>Rhizobium</taxon>
    </lineage>
</organism>
<evidence type="ECO:0000256" key="1">
    <source>
        <dbReference type="ARBA" id="ARBA00005715"/>
    </source>
</evidence>
<dbReference type="Gene3D" id="3.40.50.10840">
    <property type="entry name" value="Putative sugar-binding, N-terminal domain"/>
    <property type="match status" value="1"/>
</dbReference>
<evidence type="ECO:0000256" key="6">
    <source>
        <dbReference type="ARBA" id="ARBA00023277"/>
    </source>
</evidence>
<keyword evidence="3" id="KW-0547">Nucleotide-binding</keyword>
<dbReference type="InterPro" id="IPR031475">
    <property type="entry name" value="NBD_C"/>
</dbReference>
<comment type="catalytic activity">
    <reaction evidence="8">
        <text>3-dehydro-D-erythronate + ATP = 3-dehydro-4-O-phospho-D-erythronate + ADP + H(+)</text>
        <dbReference type="Rhea" id="RHEA:52556"/>
        <dbReference type="ChEBI" id="CHEBI:15378"/>
        <dbReference type="ChEBI" id="CHEBI:30616"/>
        <dbReference type="ChEBI" id="CHEBI:57958"/>
        <dbReference type="ChEBI" id="CHEBI:136593"/>
        <dbReference type="ChEBI" id="CHEBI:456216"/>
        <dbReference type="EC" id="2.7.1.217"/>
    </reaction>
</comment>
<gene>
    <name evidence="15" type="ORF">D4A92_23225</name>
</gene>
<name>A0ABX7F2I8_9HYPH</name>
<dbReference type="EMBL" id="CP032406">
    <property type="protein sequence ID" value="QRF54424.1"/>
    <property type="molecule type" value="Genomic_DNA"/>
</dbReference>
<dbReference type="Pfam" id="PF17042">
    <property type="entry name" value="NBD_C"/>
    <property type="match status" value="1"/>
</dbReference>
<feature type="domain" description="Four-carbon acid sugar kinase nucleotide binding" evidence="14">
    <location>
        <begin position="256"/>
        <end position="413"/>
    </location>
</feature>